<evidence type="ECO:0000256" key="3">
    <source>
        <dbReference type="ARBA" id="ARBA00022630"/>
    </source>
</evidence>
<evidence type="ECO:0000256" key="13">
    <source>
        <dbReference type="ARBA" id="ARBA00049494"/>
    </source>
</evidence>
<dbReference type="NCBIfam" id="NF004162">
    <property type="entry name" value="PRK05627.1-5"/>
    <property type="match status" value="1"/>
</dbReference>
<comment type="similarity">
    <text evidence="14">Belongs to the ribF family.</text>
</comment>
<dbReference type="NCBIfam" id="TIGR00125">
    <property type="entry name" value="cyt_tran_rel"/>
    <property type="match status" value="1"/>
</dbReference>
<dbReference type="EC" id="2.7.7.2" evidence="14"/>
<dbReference type="GO" id="GO:0008531">
    <property type="term" value="F:riboflavin kinase activity"/>
    <property type="evidence" value="ECO:0007669"/>
    <property type="project" value="UniProtKB-EC"/>
</dbReference>
<dbReference type="EMBL" id="JAOQJX010000017">
    <property type="protein sequence ID" value="MCU6748191.1"/>
    <property type="molecule type" value="Genomic_DNA"/>
</dbReference>
<keyword evidence="17" id="KW-1185">Reference proteome</keyword>
<keyword evidence="3 14" id="KW-0285">Flavoprotein</keyword>
<dbReference type="InterPro" id="IPR023468">
    <property type="entry name" value="Riboflavin_kinase"/>
</dbReference>
<evidence type="ECO:0000256" key="6">
    <source>
        <dbReference type="ARBA" id="ARBA00022695"/>
    </source>
</evidence>
<evidence type="ECO:0000313" key="17">
    <source>
        <dbReference type="Proteomes" id="UP001652394"/>
    </source>
</evidence>
<protein>
    <recommendedName>
        <fullName evidence="14">Riboflavin biosynthesis protein</fullName>
    </recommendedName>
    <domain>
        <recommendedName>
            <fullName evidence="14">Riboflavin kinase</fullName>
            <ecNumber evidence="14">2.7.1.26</ecNumber>
        </recommendedName>
        <alternativeName>
            <fullName evidence="14">Flavokinase</fullName>
        </alternativeName>
    </domain>
    <domain>
        <recommendedName>
            <fullName evidence="14">FMN adenylyltransferase</fullName>
            <ecNumber evidence="14">2.7.7.2</ecNumber>
        </recommendedName>
        <alternativeName>
            <fullName evidence="14">FAD pyrophosphorylase</fullName>
        </alternativeName>
        <alternativeName>
            <fullName evidence="14">FAD synthase</fullName>
        </alternativeName>
    </domain>
</protein>
<dbReference type="SUPFAM" id="SSF52374">
    <property type="entry name" value="Nucleotidylyl transferase"/>
    <property type="match status" value="1"/>
</dbReference>
<name>A0ABT2TDW3_9FIRM</name>
<dbReference type="InterPro" id="IPR004821">
    <property type="entry name" value="Cyt_trans-like"/>
</dbReference>
<keyword evidence="9 14" id="KW-0274">FAD</keyword>
<dbReference type="GO" id="GO:0003919">
    <property type="term" value="F:FMN adenylyltransferase activity"/>
    <property type="evidence" value="ECO:0007669"/>
    <property type="project" value="UniProtKB-EC"/>
</dbReference>
<dbReference type="InterPro" id="IPR015865">
    <property type="entry name" value="Riboflavin_kinase_bac/euk"/>
</dbReference>
<evidence type="ECO:0000313" key="16">
    <source>
        <dbReference type="EMBL" id="MCU6748191.1"/>
    </source>
</evidence>
<dbReference type="PANTHER" id="PTHR22749:SF6">
    <property type="entry name" value="RIBOFLAVIN KINASE"/>
    <property type="match status" value="1"/>
</dbReference>
<evidence type="ECO:0000256" key="5">
    <source>
        <dbReference type="ARBA" id="ARBA00022679"/>
    </source>
</evidence>
<proteinExistence type="inferred from homology"/>
<reference evidence="16 17" key="1">
    <citation type="journal article" date="2021" name="ISME Commun">
        <title>Automated analysis of genomic sequences facilitates high-throughput and comprehensive description of bacteria.</title>
        <authorList>
            <person name="Hitch T.C.A."/>
        </authorList>
    </citation>
    <scope>NUCLEOTIDE SEQUENCE [LARGE SCALE GENOMIC DNA]</scope>
    <source>
        <strain evidence="16 17">H2_18</strain>
    </source>
</reference>
<keyword evidence="8 14" id="KW-0418">Kinase</keyword>
<comment type="pathway">
    <text evidence="1 14">Cofactor biosynthesis; FAD biosynthesis; FAD from FMN: step 1/1.</text>
</comment>
<evidence type="ECO:0000256" key="14">
    <source>
        <dbReference type="PIRNR" id="PIRNR004491"/>
    </source>
</evidence>
<gene>
    <name evidence="16" type="ORF">OCV51_11090</name>
</gene>
<dbReference type="NCBIfam" id="TIGR00083">
    <property type="entry name" value="ribF"/>
    <property type="match status" value="1"/>
</dbReference>
<dbReference type="InterPro" id="IPR023465">
    <property type="entry name" value="Riboflavin_kinase_dom_sf"/>
</dbReference>
<evidence type="ECO:0000256" key="1">
    <source>
        <dbReference type="ARBA" id="ARBA00004726"/>
    </source>
</evidence>
<dbReference type="PIRSF" id="PIRSF004491">
    <property type="entry name" value="FAD_Synth"/>
    <property type="match status" value="1"/>
</dbReference>
<keyword evidence="10 14" id="KW-0067">ATP-binding</keyword>
<dbReference type="PANTHER" id="PTHR22749">
    <property type="entry name" value="RIBOFLAVIN KINASE/FMN ADENYLYLTRANSFERASE"/>
    <property type="match status" value="1"/>
</dbReference>
<keyword evidence="5 14" id="KW-0808">Transferase</keyword>
<evidence type="ECO:0000256" key="7">
    <source>
        <dbReference type="ARBA" id="ARBA00022741"/>
    </source>
</evidence>
<evidence type="ECO:0000256" key="4">
    <source>
        <dbReference type="ARBA" id="ARBA00022643"/>
    </source>
</evidence>
<evidence type="ECO:0000256" key="2">
    <source>
        <dbReference type="ARBA" id="ARBA00005201"/>
    </source>
</evidence>
<dbReference type="Pfam" id="PF01687">
    <property type="entry name" value="Flavokinase"/>
    <property type="match status" value="1"/>
</dbReference>
<feature type="domain" description="Riboflavin kinase" evidence="15">
    <location>
        <begin position="170"/>
        <end position="295"/>
    </location>
</feature>
<comment type="caution">
    <text evidence="16">The sequence shown here is derived from an EMBL/GenBank/DDBJ whole genome shotgun (WGS) entry which is preliminary data.</text>
</comment>
<evidence type="ECO:0000256" key="10">
    <source>
        <dbReference type="ARBA" id="ARBA00022840"/>
    </source>
</evidence>
<keyword evidence="4 14" id="KW-0288">FMN</keyword>
<accession>A0ABT2TDW3</accession>
<evidence type="ECO:0000259" key="15">
    <source>
        <dbReference type="SMART" id="SM00904"/>
    </source>
</evidence>
<comment type="catalytic activity">
    <reaction evidence="13 14">
        <text>FMN + ATP + H(+) = FAD + diphosphate</text>
        <dbReference type="Rhea" id="RHEA:17237"/>
        <dbReference type="ChEBI" id="CHEBI:15378"/>
        <dbReference type="ChEBI" id="CHEBI:30616"/>
        <dbReference type="ChEBI" id="CHEBI:33019"/>
        <dbReference type="ChEBI" id="CHEBI:57692"/>
        <dbReference type="ChEBI" id="CHEBI:58210"/>
        <dbReference type="EC" id="2.7.7.2"/>
    </reaction>
</comment>
<keyword evidence="11" id="KW-0511">Multifunctional enzyme</keyword>
<dbReference type="EC" id="2.7.1.26" evidence="14"/>
<evidence type="ECO:0000256" key="9">
    <source>
        <dbReference type="ARBA" id="ARBA00022827"/>
    </source>
</evidence>
<evidence type="ECO:0000256" key="8">
    <source>
        <dbReference type="ARBA" id="ARBA00022777"/>
    </source>
</evidence>
<sequence>MQYITDIQSYQGKKRTAVTLGKFDGMHRGHQKLLAKIKEHTDENCESVVFTFDMGRECLMTNEERKTKLTGQADWLITCPFTEELRTMKAETFIQEILVKKLHAEYIAVGADFHFGYGTQGDVKMLAEFASEYGYKLDVIEKEKYKGKVISSTYIKEALSQGAIELANTLLGYRYGMTGVVEHGKQLGRTLGFPTMNVAPEKEKILPRFGVYACRIKVDGTWYEGIGNVGVKPTVSDEQKRLTEVFAFAYNADAYGKQTEIEFYTFERPETTFSSLEELKKHVEQDISYGKAYFRDALSDCAGSSK</sequence>
<dbReference type="Gene3D" id="3.40.50.620">
    <property type="entry name" value="HUPs"/>
    <property type="match status" value="1"/>
</dbReference>
<dbReference type="InterPro" id="IPR015864">
    <property type="entry name" value="FAD_synthase"/>
</dbReference>
<keyword evidence="7 14" id="KW-0547">Nucleotide-binding</keyword>
<dbReference type="SMART" id="SM00904">
    <property type="entry name" value="Flavokinase"/>
    <property type="match status" value="1"/>
</dbReference>
<evidence type="ECO:0000256" key="11">
    <source>
        <dbReference type="ARBA" id="ARBA00023268"/>
    </source>
</evidence>
<dbReference type="InterPro" id="IPR014729">
    <property type="entry name" value="Rossmann-like_a/b/a_fold"/>
</dbReference>
<dbReference type="InterPro" id="IPR002606">
    <property type="entry name" value="Riboflavin_kinase_bac"/>
</dbReference>
<keyword evidence="6 14" id="KW-0548">Nucleotidyltransferase</keyword>
<organism evidence="16 17">
    <name type="scientific">Faecalicatena acetigenes</name>
    <dbReference type="NCBI Taxonomy" id="2981790"/>
    <lineage>
        <taxon>Bacteria</taxon>
        <taxon>Bacillati</taxon>
        <taxon>Bacillota</taxon>
        <taxon>Clostridia</taxon>
        <taxon>Lachnospirales</taxon>
        <taxon>Lachnospiraceae</taxon>
        <taxon>Faecalicatena</taxon>
    </lineage>
</organism>
<dbReference type="SUPFAM" id="SSF82114">
    <property type="entry name" value="Riboflavin kinase-like"/>
    <property type="match status" value="1"/>
</dbReference>
<dbReference type="CDD" id="cd02064">
    <property type="entry name" value="FAD_synthetase_N"/>
    <property type="match status" value="1"/>
</dbReference>
<dbReference type="Gene3D" id="2.40.30.30">
    <property type="entry name" value="Riboflavin kinase-like"/>
    <property type="match status" value="1"/>
</dbReference>
<comment type="pathway">
    <text evidence="2 14">Cofactor biosynthesis; FMN biosynthesis; FMN from riboflavin (ATP route): step 1/1.</text>
</comment>
<dbReference type="RefSeq" id="WP_059069792.1">
    <property type="nucleotide sequence ID" value="NZ_JAOQJX010000017.1"/>
</dbReference>
<dbReference type="Proteomes" id="UP001652394">
    <property type="component" value="Unassembled WGS sequence"/>
</dbReference>
<comment type="catalytic activity">
    <reaction evidence="12 14">
        <text>riboflavin + ATP = FMN + ADP + H(+)</text>
        <dbReference type="Rhea" id="RHEA:14357"/>
        <dbReference type="ChEBI" id="CHEBI:15378"/>
        <dbReference type="ChEBI" id="CHEBI:30616"/>
        <dbReference type="ChEBI" id="CHEBI:57986"/>
        <dbReference type="ChEBI" id="CHEBI:58210"/>
        <dbReference type="ChEBI" id="CHEBI:456216"/>
        <dbReference type="EC" id="2.7.1.26"/>
    </reaction>
</comment>
<evidence type="ECO:0000256" key="12">
    <source>
        <dbReference type="ARBA" id="ARBA00047880"/>
    </source>
</evidence>
<dbReference type="Pfam" id="PF06574">
    <property type="entry name" value="FAD_syn"/>
    <property type="match status" value="1"/>
</dbReference>